<protein>
    <submittedName>
        <fullName evidence="1">Uncharacterized protein</fullName>
    </submittedName>
</protein>
<dbReference type="RefSeq" id="WP_213638954.1">
    <property type="nucleotide sequence ID" value="NZ_JADPMV010000001.1"/>
</dbReference>
<organism evidence="1 2">
    <name type="scientific">Pseudomonas lalucatii</name>
    <dbReference type="NCBI Taxonomy" id="1424203"/>
    <lineage>
        <taxon>Bacteria</taxon>
        <taxon>Pseudomonadati</taxon>
        <taxon>Pseudomonadota</taxon>
        <taxon>Gammaproteobacteria</taxon>
        <taxon>Pseudomonadales</taxon>
        <taxon>Pseudomonadaceae</taxon>
        <taxon>Pseudomonas</taxon>
    </lineage>
</organism>
<proteinExistence type="predicted"/>
<reference evidence="1 2" key="1">
    <citation type="journal article" date="2021" name="Syst. Appl. Microbiol.">
        <title>Pseudomonas lalucatii sp. nov. isolated from Vallgornera, a karstic cave in Mallorca, Western Mediterranean.</title>
        <authorList>
            <person name="Busquets A."/>
            <person name="Mulet M."/>
            <person name="Gomila M."/>
            <person name="Garcia-Valdes E."/>
        </authorList>
    </citation>
    <scope>NUCLEOTIDE SEQUENCE [LARGE SCALE GENOMIC DNA]</scope>
    <source>
        <strain evidence="1 2">R1b54</strain>
    </source>
</reference>
<sequence length="189" mass="19670">MKGTNYERRQVLLGTAGLGLAAMLPSAGIGQPSGTVGSLKVPATDIGKYHREILFETTHLLSGQPLFSEGAFDVQVDSLVKKEIIGEGDAEILREFSKNLLSEQAFEEIEDDLRALSDKLKSAANEVAAAIGSITEDSLLYVKELSGRLDKKKLALVIAHDVQGALTGAATGAALGAIIVGLGATPGAV</sequence>
<evidence type="ECO:0000313" key="1">
    <source>
        <dbReference type="EMBL" id="MBS7661626.1"/>
    </source>
</evidence>
<dbReference type="EMBL" id="JADPMV010000001">
    <property type="protein sequence ID" value="MBS7661626.1"/>
    <property type="molecule type" value="Genomic_DNA"/>
</dbReference>
<dbReference type="Proteomes" id="UP001196601">
    <property type="component" value="Unassembled WGS sequence"/>
</dbReference>
<evidence type="ECO:0000313" key="2">
    <source>
        <dbReference type="Proteomes" id="UP001196601"/>
    </source>
</evidence>
<dbReference type="InterPro" id="IPR006311">
    <property type="entry name" value="TAT_signal"/>
</dbReference>
<comment type="caution">
    <text evidence="1">The sequence shown here is derived from an EMBL/GenBank/DDBJ whole genome shotgun (WGS) entry which is preliminary data.</text>
</comment>
<name>A0ABS5PYQ9_9PSED</name>
<gene>
    <name evidence="1" type="ORF">I0D00_06660</name>
</gene>
<keyword evidence="2" id="KW-1185">Reference proteome</keyword>
<accession>A0ABS5PYQ9</accession>
<dbReference type="PROSITE" id="PS51318">
    <property type="entry name" value="TAT"/>
    <property type="match status" value="1"/>
</dbReference>